<organism evidence="1 2">
    <name type="scientific">Scophthalmus maximus</name>
    <name type="common">Turbot</name>
    <name type="synonym">Psetta maxima</name>
    <dbReference type="NCBI Taxonomy" id="52904"/>
    <lineage>
        <taxon>Eukaryota</taxon>
        <taxon>Metazoa</taxon>
        <taxon>Chordata</taxon>
        <taxon>Craniata</taxon>
        <taxon>Vertebrata</taxon>
        <taxon>Euteleostomi</taxon>
        <taxon>Actinopterygii</taxon>
        <taxon>Neopterygii</taxon>
        <taxon>Teleostei</taxon>
        <taxon>Neoteleostei</taxon>
        <taxon>Acanthomorphata</taxon>
        <taxon>Carangaria</taxon>
        <taxon>Pleuronectiformes</taxon>
        <taxon>Pleuronectoidei</taxon>
        <taxon>Scophthalmidae</taxon>
        <taxon>Scophthalmus</taxon>
    </lineage>
</organism>
<protein>
    <submittedName>
        <fullName evidence="1">Uncharacterized protein</fullName>
    </submittedName>
</protein>
<dbReference type="EMBL" id="VEVO01000016">
    <property type="protein sequence ID" value="KAF0029473.1"/>
    <property type="molecule type" value="Genomic_DNA"/>
</dbReference>
<dbReference type="AlphaFoldDB" id="A0A6A4S536"/>
<name>A0A6A4S536_SCOMX</name>
<accession>A0A6A4S536</accession>
<evidence type="ECO:0000313" key="2">
    <source>
        <dbReference type="Proteomes" id="UP000438429"/>
    </source>
</evidence>
<gene>
    <name evidence="1" type="ORF">F2P81_018578</name>
</gene>
<comment type="caution">
    <text evidence="1">The sequence shown here is derived from an EMBL/GenBank/DDBJ whole genome shotgun (WGS) entry which is preliminary data.</text>
</comment>
<sequence length="250" mass="28192">MQTASTVVEFSKTEERSGVQFCRRRDEKCRRSYVDEKLVRASFFCSDAKTTGNNVNNEKLHRGATTAEKHKTNVVSVALMFVCQVHGHRYRKRCSCCHYTKLAGELFLHPLTLRLLSALLCGPSSPPCSINAETSVHNSGRRRLLCLRPLANSDTGRGLTVPPPGESQKKEERKKLCLLVAAGCNGPFQQRTRTRQSVRGTRDGVGSVECRQRPDRVEFCFLLLPLNCLWCEKTHFNQKTPLVNPVSRDE</sequence>
<proteinExistence type="predicted"/>
<dbReference type="Proteomes" id="UP000438429">
    <property type="component" value="Unassembled WGS sequence"/>
</dbReference>
<evidence type="ECO:0000313" key="1">
    <source>
        <dbReference type="EMBL" id="KAF0029473.1"/>
    </source>
</evidence>
<reference evidence="1 2" key="1">
    <citation type="submission" date="2019-06" db="EMBL/GenBank/DDBJ databases">
        <title>Draft genomes of female and male turbot (Scophthalmus maximus).</title>
        <authorList>
            <person name="Xu H."/>
            <person name="Xu X.-W."/>
            <person name="Shao C."/>
            <person name="Chen S."/>
        </authorList>
    </citation>
    <scope>NUCLEOTIDE SEQUENCE [LARGE SCALE GENOMIC DNA]</scope>
    <source>
        <strain evidence="1">Ysfricsl-2016a</strain>
        <tissue evidence="1">Blood</tissue>
    </source>
</reference>